<keyword evidence="6" id="KW-1185">Reference proteome</keyword>
<sequence length="241" mass="26710">MNFTVTSGEVISLLGPNGVGKTTLLRTIMGFLKPLNGIVSLDDRNILSLPRKYIASRIGYVPQINQHSFSLSVEDVIILGRLSHLGIFAHPGYKDMQIAEETLKVLNIESLRHKIFNNLSGGEQQIVMIARALVQKPMFLIMDEPTSNLDFGNQIRILKIIKHLAKCGISVLFTTHLPDQAFLCEVKVILFYKNAEPEIGKAADVLTEHNLQRAYGAAIKVITQKNDDGSILKTCVPMMGE</sequence>
<organism evidence="5 6">
    <name type="scientific">Pectinatus cerevisiiphilus</name>
    <dbReference type="NCBI Taxonomy" id="86956"/>
    <lineage>
        <taxon>Bacteria</taxon>
        <taxon>Bacillati</taxon>
        <taxon>Bacillota</taxon>
        <taxon>Negativicutes</taxon>
        <taxon>Selenomonadales</taxon>
        <taxon>Selenomonadaceae</taxon>
        <taxon>Pectinatus</taxon>
    </lineage>
</organism>
<dbReference type="CDD" id="cd03214">
    <property type="entry name" value="ABC_Iron-Siderophores_B12_Hemin"/>
    <property type="match status" value="1"/>
</dbReference>
<dbReference type="InterPro" id="IPR050153">
    <property type="entry name" value="Metal_Ion_Import_ABC"/>
</dbReference>
<feature type="domain" description="ABC transporter" evidence="4">
    <location>
        <begin position="1"/>
        <end position="218"/>
    </location>
</feature>
<dbReference type="PANTHER" id="PTHR42734">
    <property type="entry name" value="METAL TRANSPORT SYSTEM ATP-BINDING PROTEIN TM_0124-RELATED"/>
    <property type="match status" value="1"/>
</dbReference>
<dbReference type="PROSITE" id="PS50893">
    <property type="entry name" value="ABC_TRANSPORTER_2"/>
    <property type="match status" value="1"/>
</dbReference>
<protein>
    <submittedName>
        <fullName evidence="5">Iron complex transport system ATP-binding protein</fullName>
    </submittedName>
</protein>
<dbReference type="SMART" id="SM00382">
    <property type="entry name" value="AAA"/>
    <property type="match status" value="1"/>
</dbReference>
<dbReference type="Proteomes" id="UP000295188">
    <property type="component" value="Unassembled WGS sequence"/>
</dbReference>
<reference evidence="5 6" key="1">
    <citation type="submission" date="2019-03" db="EMBL/GenBank/DDBJ databases">
        <title>Genomic Encyclopedia of Type Strains, Phase IV (KMG-IV): sequencing the most valuable type-strain genomes for metagenomic binning, comparative biology and taxonomic classification.</title>
        <authorList>
            <person name="Goeker M."/>
        </authorList>
    </citation>
    <scope>NUCLEOTIDE SEQUENCE [LARGE SCALE GENOMIC DNA]</scope>
    <source>
        <strain evidence="5 6">DSM 20467</strain>
    </source>
</reference>
<name>A0A4R3K5B5_9FIRM</name>
<dbReference type="PANTHER" id="PTHR42734:SF19">
    <property type="entry name" value="IRON COMPOUNDS ABC TRANSPORTER, ATP-BINDING PROTEIN"/>
    <property type="match status" value="1"/>
</dbReference>
<proteinExistence type="predicted"/>
<dbReference type="FunFam" id="3.40.50.300:FF:000134">
    <property type="entry name" value="Iron-enterobactin ABC transporter ATP-binding protein"/>
    <property type="match status" value="1"/>
</dbReference>
<dbReference type="Pfam" id="PF00005">
    <property type="entry name" value="ABC_tran"/>
    <property type="match status" value="1"/>
</dbReference>
<keyword evidence="1" id="KW-0813">Transport</keyword>
<dbReference type="InterPro" id="IPR003439">
    <property type="entry name" value="ABC_transporter-like_ATP-bd"/>
</dbReference>
<dbReference type="GO" id="GO:0016887">
    <property type="term" value="F:ATP hydrolysis activity"/>
    <property type="evidence" value="ECO:0007669"/>
    <property type="project" value="InterPro"/>
</dbReference>
<dbReference type="AlphaFoldDB" id="A0A4R3K5B5"/>
<comment type="caution">
    <text evidence="5">The sequence shown here is derived from an EMBL/GenBank/DDBJ whole genome shotgun (WGS) entry which is preliminary data.</text>
</comment>
<gene>
    <name evidence="5" type="ORF">EDC37_11211</name>
</gene>
<evidence type="ECO:0000256" key="3">
    <source>
        <dbReference type="ARBA" id="ARBA00022840"/>
    </source>
</evidence>
<accession>A0A4R3K5B5</accession>
<evidence type="ECO:0000313" key="6">
    <source>
        <dbReference type="Proteomes" id="UP000295188"/>
    </source>
</evidence>
<evidence type="ECO:0000256" key="2">
    <source>
        <dbReference type="ARBA" id="ARBA00022741"/>
    </source>
</evidence>
<dbReference type="RefSeq" id="WP_207900822.1">
    <property type="nucleotide sequence ID" value="NZ_SMAA01000012.1"/>
</dbReference>
<evidence type="ECO:0000259" key="4">
    <source>
        <dbReference type="PROSITE" id="PS50893"/>
    </source>
</evidence>
<dbReference type="Gene3D" id="3.40.50.300">
    <property type="entry name" value="P-loop containing nucleotide triphosphate hydrolases"/>
    <property type="match status" value="1"/>
</dbReference>
<keyword evidence="3 5" id="KW-0067">ATP-binding</keyword>
<evidence type="ECO:0000313" key="5">
    <source>
        <dbReference type="EMBL" id="TCS77973.1"/>
    </source>
</evidence>
<dbReference type="EMBL" id="SMAA01000012">
    <property type="protein sequence ID" value="TCS77973.1"/>
    <property type="molecule type" value="Genomic_DNA"/>
</dbReference>
<dbReference type="GO" id="GO:0005524">
    <property type="term" value="F:ATP binding"/>
    <property type="evidence" value="ECO:0007669"/>
    <property type="project" value="UniProtKB-KW"/>
</dbReference>
<dbReference type="InterPro" id="IPR027417">
    <property type="entry name" value="P-loop_NTPase"/>
</dbReference>
<keyword evidence="2" id="KW-0547">Nucleotide-binding</keyword>
<evidence type="ECO:0000256" key="1">
    <source>
        <dbReference type="ARBA" id="ARBA00022448"/>
    </source>
</evidence>
<dbReference type="SUPFAM" id="SSF52540">
    <property type="entry name" value="P-loop containing nucleoside triphosphate hydrolases"/>
    <property type="match status" value="1"/>
</dbReference>
<dbReference type="InterPro" id="IPR003593">
    <property type="entry name" value="AAA+_ATPase"/>
</dbReference>